<comment type="similarity">
    <text evidence="3">Belongs to the terpene synthase family. Tpsa subfamily.</text>
</comment>
<dbReference type="InterPro" id="IPR008930">
    <property type="entry name" value="Terpenoid_cyclase/PrenylTrfase"/>
</dbReference>
<proteinExistence type="inferred from homology"/>
<keyword evidence="4" id="KW-0175">Coiled coil</keyword>
<keyword evidence="1" id="KW-0460">Magnesium</keyword>
<evidence type="ECO:0000256" key="2">
    <source>
        <dbReference type="ARBA" id="ARBA00023239"/>
    </source>
</evidence>
<dbReference type="PANTHER" id="PTHR31225">
    <property type="entry name" value="OS04G0344100 PROTEIN-RELATED"/>
    <property type="match status" value="1"/>
</dbReference>
<dbReference type="InterPro" id="IPR050148">
    <property type="entry name" value="Terpene_synthase-like"/>
</dbReference>
<accession>A0ABQ8HHA1</accession>
<dbReference type="InterPro" id="IPR001906">
    <property type="entry name" value="Terpene_synth_N"/>
</dbReference>
<keyword evidence="7" id="KW-1185">Reference proteome</keyword>
<evidence type="ECO:0000313" key="7">
    <source>
        <dbReference type="Proteomes" id="UP000827721"/>
    </source>
</evidence>
<feature type="coiled-coil region" evidence="4">
    <location>
        <begin position="36"/>
        <end position="67"/>
    </location>
</feature>
<dbReference type="InterPro" id="IPR036965">
    <property type="entry name" value="Terpene_synth_N_sf"/>
</dbReference>
<organism evidence="6 7">
    <name type="scientific">Xanthoceras sorbifolium</name>
    <dbReference type="NCBI Taxonomy" id="99658"/>
    <lineage>
        <taxon>Eukaryota</taxon>
        <taxon>Viridiplantae</taxon>
        <taxon>Streptophyta</taxon>
        <taxon>Embryophyta</taxon>
        <taxon>Tracheophyta</taxon>
        <taxon>Spermatophyta</taxon>
        <taxon>Magnoliopsida</taxon>
        <taxon>eudicotyledons</taxon>
        <taxon>Gunneridae</taxon>
        <taxon>Pentapetalae</taxon>
        <taxon>rosids</taxon>
        <taxon>malvids</taxon>
        <taxon>Sapindales</taxon>
        <taxon>Sapindaceae</taxon>
        <taxon>Xanthoceroideae</taxon>
        <taxon>Xanthoceras</taxon>
    </lineage>
</organism>
<feature type="domain" description="Terpene synthase N-terminal" evidence="5">
    <location>
        <begin position="26"/>
        <end position="127"/>
    </location>
</feature>
<dbReference type="InterPro" id="IPR008949">
    <property type="entry name" value="Isoprenoid_synthase_dom_sf"/>
</dbReference>
<dbReference type="Proteomes" id="UP000827721">
    <property type="component" value="Unassembled WGS sequence"/>
</dbReference>
<keyword evidence="2" id="KW-0456">Lyase</keyword>
<name>A0ABQ8HHA1_9ROSI</name>
<reference evidence="6 7" key="1">
    <citation type="submission" date="2021-02" db="EMBL/GenBank/DDBJ databases">
        <title>Plant Genome Project.</title>
        <authorList>
            <person name="Zhang R.-G."/>
        </authorList>
    </citation>
    <scope>NUCLEOTIDE SEQUENCE [LARGE SCALE GENOMIC DNA]</scope>
    <source>
        <tissue evidence="6">Leaves</tissue>
    </source>
</reference>
<evidence type="ECO:0000313" key="6">
    <source>
        <dbReference type="EMBL" id="KAH7560434.1"/>
    </source>
</evidence>
<evidence type="ECO:0000259" key="5">
    <source>
        <dbReference type="Pfam" id="PF01397"/>
    </source>
</evidence>
<dbReference type="SUPFAM" id="SSF48239">
    <property type="entry name" value="Terpenoid cyclases/Protein prenyltransferases"/>
    <property type="match status" value="1"/>
</dbReference>
<sequence length="130" mass="15316">MSSGQVSQVSDKDGVVRPTAEFPPDIWGDCFLNYNYEEDKIDHVRREEEIEELKEQVRMELQSIVNNPLSKQNNLVDIVERLGVERHFKTEIKHVLQHIYDTYYHDIDHPYDLCMTALSFRLLRQHGSGK</sequence>
<evidence type="ECO:0000256" key="4">
    <source>
        <dbReference type="SAM" id="Coils"/>
    </source>
</evidence>
<dbReference type="Gene3D" id="1.50.10.130">
    <property type="entry name" value="Terpene synthase, N-terminal domain"/>
    <property type="match status" value="1"/>
</dbReference>
<dbReference type="Gene3D" id="1.10.600.10">
    <property type="entry name" value="Farnesyl Diphosphate Synthase"/>
    <property type="match status" value="1"/>
</dbReference>
<protein>
    <recommendedName>
        <fullName evidence="5">Terpene synthase N-terminal domain-containing protein</fullName>
    </recommendedName>
</protein>
<evidence type="ECO:0000256" key="3">
    <source>
        <dbReference type="ARBA" id="ARBA00038405"/>
    </source>
</evidence>
<dbReference type="PANTHER" id="PTHR31225:SF93">
    <property type="entry name" value="ALPHA-HUMULENE_(-)-(E)-BETA-CARYOPHYLLENE SYNTHASE"/>
    <property type="match status" value="1"/>
</dbReference>
<dbReference type="Pfam" id="PF01397">
    <property type="entry name" value="Terpene_synth"/>
    <property type="match status" value="1"/>
</dbReference>
<evidence type="ECO:0000256" key="1">
    <source>
        <dbReference type="ARBA" id="ARBA00022842"/>
    </source>
</evidence>
<comment type="caution">
    <text evidence="6">The sequence shown here is derived from an EMBL/GenBank/DDBJ whole genome shotgun (WGS) entry which is preliminary data.</text>
</comment>
<dbReference type="EMBL" id="JAFEMO010000010">
    <property type="protein sequence ID" value="KAH7560434.1"/>
    <property type="molecule type" value="Genomic_DNA"/>
</dbReference>
<gene>
    <name evidence="6" type="ORF">JRO89_XS10G0018800</name>
</gene>